<reference evidence="3 4" key="1">
    <citation type="journal article" date="2019" name="Int. J. Syst. Evol. Microbiol.">
        <title>The Global Catalogue of Microorganisms (GCM) 10K type strain sequencing project: providing services to taxonomists for standard genome sequencing and annotation.</title>
        <authorList>
            <consortium name="The Broad Institute Genomics Platform"/>
            <consortium name="The Broad Institute Genome Sequencing Center for Infectious Disease"/>
            <person name="Wu L."/>
            <person name="Ma J."/>
        </authorList>
    </citation>
    <scope>NUCLEOTIDE SEQUENCE [LARGE SCALE GENOMIC DNA]</scope>
    <source>
        <strain evidence="3 4">JCM 14901</strain>
    </source>
</reference>
<sequence length="122" mass="13618">MRRTGAIMGMFRYGSPVQSREFDDRTLAHLAVVINDKLRRGEAFSFSFTGDGGPATCWVSREVPLRFDFDDSAQVSINRKWVLVLERASQTGQGLRVVPEPSNRPPLSAPRPAAELRKAVRS</sequence>
<protein>
    <recommendedName>
        <fullName evidence="2">DUF7882 domain-containing protein</fullName>
    </recommendedName>
</protein>
<gene>
    <name evidence="3" type="ORF">GCM10009776_26210</name>
</gene>
<dbReference type="Pfam" id="PF25355">
    <property type="entry name" value="DUF7882"/>
    <property type="match status" value="1"/>
</dbReference>
<comment type="caution">
    <text evidence="3">The sequence shown here is derived from an EMBL/GenBank/DDBJ whole genome shotgun (WGS) entry which is preliminary data.</text>
</comment>
<evidence type="ECO:0000313" key="4">
    <source>
        <dbReference type="Proteomes" id="UP001499933"/>
    </source>
</evidence>
<dbReference type="EMBL" id="BAAAOG010000005">
    <property type="protein sequence ID" value="GAA1962292.1"/>
    <property type="molecule type" value="Genomic_DNA"/>
</dbReference>
<name>A0ABN2R295_9MICO</name>
<keyword evidence="4" id="KW-1185">Reference proteome</keyword>
<feature type="domain" description="DUF7882" evidence="2">
    <location>
        <begin position="8"/>
        <end position="100"/>
    </location>
</feature>
<organism evidence="3 4">
    <name type="scientific">Microbacterium deminutum</name>
    <dbReference type="NCBI Taxonomy" id="344164"/>
    <lineage>
        <taxon>Bacteria</taxon>
        <taxon>Bacillati</taxon>
        <taxon>Actinomycetota</taxon>
        <taxon>Actinomycetes</taxon>
        <taxon>Micrococcales</taxon>
        <taxon>Microbacteriaceae</taxon>
        <taxon>Microbacterium</taxon>
    </lineage>
</organism>
<accession>A0ABN2R295</accession>
<proteinExistence type="predicted"/>
<dbReference type="Proteomes" id="UP001499933">
    <property type="component" value="Unassembled WGS sequence"/>
</dbReference>
<dbReference type="InterPro" id="IPR057204">
    <property type="entry name" value="DUF7882"/>
</dbReference>
<evidence type="ECO:0000313" key="3">
    <source>
        <dbReference type="EMBL" id="GAA1962292.1"/>
    </source>
</evidence>
<feature type="region of interest" description="Disordered" evidence="1">
    <location>
        <begin position="89"/>
        <end position="122"/>
    </location>
</feature>
<evidence type="ECO:0000256" key="1">
    <source>
        <dbReference type="SAM" id="MobiDB-lite"/>
    </source>
</evidence>
<evidence type="ECO:0000259" key="2">
    <source>
        <dbReference type="Pfam" id="PF25355"/>
    </source>
</evidence>